<dbReference type="InterPro" id="IPR015421">
    <property type="entry name" value="PyrdxlP-dep_Trfase_major"/>
</dbReference>
<evidence type="ECO:0000313" key="7">
    <source>
        <dbReference type="Proteomes" id="UP000012589"/>
    </source>
</evidence>
<dbReference type="GO" id="GO:0004015">
    <property type="term" value="F:adenosylmethionine-8-amino-7-oxononanoate transaminase activity"/>
    <property type="evidence" value="ECO:0007669"/>
    <property type="project" value="TreeGrafter"/>
</dbReference>
<comment type="caution">
    <text evidence="6">The sequence shown here is derived from an EMBL/GenBank/DDBJ whole genome shotgun (WGS) entry which is preliminary data.</text>
</comment>
<dbReference type="InterPro" id="IPR015422">
    <property type="entry name" value="PyrdxlP-dep_Trfase_small"/>
</dbReference>
<dbReference type="GO" id="GO:0004141">
    <property type="term" value="F:dethiobiotin synthase activity"/>
    <property type="evidence" value="ECO:0007669"/>
    <property type="project" value="TreeGrafter"/>
</dbReference>
<feature type="domain" description="VanZ-like" evidence="5">
    <location>
        <begin position="236"/>
        <end position="350"/>
    </location>
</feature>
<keyword evidence="7" id="KW-1185">Reference proteome</keyword>
<keyword evidence="4" id="KW-0812">Transmembrane</keyword>
<sequence length="715" mass="81358">MIWYPYEQMKTMKAPYLIENAEGVYLYTKENKMIDSVSSWWSVIHGYKHPKLNEAITGQLERFAHVMLGGLTHQSVQSLSDKLQSWLPGDLDYCFFSDSGSVAVEVALKMALQYYMNRNETERTMVLALGHAYHGDTFKTMEVGDDEDYHCVLKAYGKSSHVIHIPTETDALEQAFSEFHSRLNCMIVEPLLQGAGGMRMYDLSFLKRARELCTRYGTKKLQIGQWISLILLSGWLLLVLGLTTLSRGANFGGSINLSLFSGYVNAWHEWSYTELQLIIFNMLMFAPLGFLLPFLTKRGEKFPFVCLISFLVTFFIEVLQLVTGHGIFELDDLLHNFAGSLFGYFVVMFFLACFRDKKWEWKPFMKMAVLPLLYAVAICCAVLVYQNQEYGNLPIIPAEKQNMSVISVERETDLSAQTKDVGVYKNPRANDKQYSKTISQAVGKLMGIEFKSATYSEGNNKIFVGKASGEQLTVFTDSGEWTYTTWTEGKKTLTEQEISAKKTELESWLNEYGLLPEGSVFTVQDHITLRWDAPASDETDPQEDFFSGSIMAEFDPEGAVSMFHYFIIPNEYVKNVEIISEEAAYSELMDGNFEQYPPFEKGDKIVIQDCVLSYTYDTKGFFRSAYRFSGYINETDYSWETNINAMRKLLGYGYSVVLGSERFYPRAGYLPADSFGITAPFDVSCENYMVCRLQDNADGICGVVHYAKEFGIDIP</sequence>
<feature type="transmembrane region" description="Helical" evidence="4">
    <location>
        <begin position="302"/>
        <end position="322"/>
    </location>
</feature>
<dbReference type="Gene3D" id="3.90.1150.10">
    <property type="entry name" value="Aspartate Aminotransferase, domain 1"/>
    <property type="match status" value="1"/>
</dbReference>
<keyword evidence="4" id="KW-0472">Membrane</keyword>
<dbReference type="InterPro" id="IPR006976">
    <property type="entry name" value="VanZ-like"/>
</dbReference>
<dbReference type="STRING" id="1235802.C823_03524"/>
<evidence type="ECO:0000256" key="1">
    <source>
        <dbReference type="ARBA" id="ARBA00022576"/>
    </source>
</evidence>
<proteinExistence type="predicted"/>
<keyword evidence="3" id="KW-0663">Pyridoxal phosphate</keyword>
<dbReference type="Pfam" id="PF04892">
    <property type="entry name" value="VanZ"/>
    <property type="match status" value="1"/>
</dbReference>
<dbReference type="eggNOG" id="COG0161">
    <property type="taxonomic scope" value="Bacteria"/>
</dbReference>
<name>N2AAS4_9FIRM</name>
<feature type="transmembrane region" description="Helical" evidence="4">
    <location>
        <begin position="367"/>
        <end position="385"/>
    </location>
</feature>
<dbReference type="AlphaFoldDB" id="N2AAS4"/>
<gene>
    <name evidence="6" type="ORF">C823_03524</name>
</gene>
<evidence type="ECO:0000259" key="5">
    <source>
        <dbReference type="Pfam" id="PF04892"/>
    </source>
</evidence>
<organism evidence="6 7">
    <name type="scientific">Eubacterium plexicaudatum ASF492</name>
    <dbReference type="NCBI Taxonomy" id="1235802"/>
    <lineage>
        <taxon>Bacteria</taxon>
        <taxon>Bacillati</taxon>
        <taxon>Bacillota</taxon>
        <taxon>Clostridia</taxon>
        <taxon>Eubacteriales</taxon>
        <taxon>Eubacteriaceae</taxon>
        <taxon>Eubacterium</taxon>
    </lineage>
</organism>
<dbReference type="Gene3D" id="3.40.630.30">
    <property type="match status" value="1"/>
</dbReference>
<dbReference type="HOGENOM" id="CLU_386232_0_0_9"/>
<dbReference type="PANTHER" id="PTHR42684:SF3">
    <property type="entry name" value="ADENOSYLMETHIONINE-8-AMINO-7-OXONONANOATE AMINOTRANSFERASE"/>
    <property type="match status" value="1"/>
</dbReference>
<evidence type="ECO:0000256" key="2">
    <source>
        <dbReference type="ARBA" id="ARBA00022679"/>
    </source>
</evidence>
<feature type="transmembrane region" description="Helical" evidence="4">
    <location>
        <begin position="226"/>
        <end position="245"/>
    </location>
</feature>
<keyword evidence="4" id="KW-1133">Transmembrane helix</keyword>
<dbReference type="Gene3D" id="3.40.640.10">
    <property type="entry name" value="Type I PLP-dependent aspartate aminotransferase-like (Major domain)"/>
    <property type="match status" value="1"/>
</dbReference>
<evidence type="ECO:0000313" key="6">
    <source>
        <dbReference type="EMBL" id="EMZ23548.1"/>
    </source>
</evidence>
<accession>N2AAS4</accession>
<dbReference type="EMBL" id="AQFT01000105">
    <property type="protein sequence ID" value="EMZ23548.1"/>
    <property type="molecule type" value="Genomic_DNA"/>
</dbReference>
<reference evidence="6 7" key="1">
    <citation type="journal article" date="2014" name="Genome Announc.">
        <title>Draft genome sequences of the altered schaedler flora, a defined bacterial community from gnotobiotic mice.</title>
        <authorList>
            <person name="Wannemuehler M.J."/>
            <person name="Overstreet A.M."/>
            <person name="Ward D.V."/>
            <person name="Phillips G.J."/>
        </authorList>
    </citation>
    <scope>NUCLEOTIDE SEQUENCE [LARGE SCALE GENOMIC DNA]</scope>
    <source>
        <strain evidence="6 7">ASF492</strain>
    </source>
</reference>
<evidence type="ECO:0000256" key="4">
    <source>
        <dbReference type="SAM" id="Phobius"/>
    </source>
</evidence>
<dbReference type="OrthoDB" id="9807885at2"/>
<dbReference type="GO" id="GO:0009102">
    <property type="term" value="P:biotin biosynthetic process"/>
    <property type="evidence" value="ECO:0007669"/>
    <property type="project" value="TreeGrafter"/>
</dbReference>
<dbReference type="PATRIC" id="fig|1235802.3.peg.3715"/>
<feature type="transmembrane region" description="Helical" evidence="4">
    <location>
        <begin position="275"/>
        <end position="295"/>
    </location>
</feature>
<protein>
    <submittedName>
        <fullName evidence="6">Adenosylmethionine-8-amino-7-oxononanoate aminotransferase</fullName>
    </submittedName>
</protein>
<dbReference type="InterPro" id="IPR005814">
    <property type="entry name" value="Aminotrans_3"/>
</dbReference>
<feature type="transmembrane region" description="Helical" evidence="4">
    <location>
        <begin position="334"/>
        <end position="355"/>
    </location>
</feature>
<dbReference type="PANTHER" id="PTHR42684">
    <property type="entry name" value="ADENOSYLMETHIONINE-8-AMINO-7-OXONONANOATE AMINOTRANSFERASE"/>
    <property type="match status" value="1"/>
</dbReference>
<keyword evidence="1 6" id="KW-0032">Aminotransferase</keyword>
<dbReference type="eggNOG" id="COG3153">
    <property type="taxonomic scope" value="Bacteria"/>
</dbReference>
<evidence type="ECO:0000256" key="3">
    <source>
        <dbReference type="ARBA" id="ARBA00022898"/>
    </source>
</evidence>
<dbReference type="Proteomes" id="UP000012589">
    <property type="component" value="Unassembled WGS sequence"/>
</dbReference>
<keyword evidence="2 6" id="KW-0808">Transferase</keyword>
<dbReference type="InterPro" id="IPR015424">
    <property type="entry name" value="PyrdxlP-dep_Trfase"/>
</dbReference>
<dbReference type="Pfam" id="PF00202">
    <property type="entry name" value="Aminotran_3"/>
    <property type="match status" value="1"/>
</dbReference>
<dbReference type="SUPFAM" id="SSF53383">
    <property type="entry name" value="PLP-dependent transferases"/>
    <property type="match status" value="1"/>
</dbReference>
<dbReference type="GO" id="GO:0030170">
    <property type="term" value="F:pyridoxal phosphate binding"/>
    <property type="evidence" value="ECO:0007669"/>
    <property type="project" value="InterPro"/>
</dbReference>